<dbReference type="PANTHER" id="PTHR30537:SF5">
    <property type="entry name" value="HTH-TYPE TRANSCRIPTIONAL ACTIVATOR TTDR-RELATED"/>
    <property type="match status" value="1"/>
</dbReference>
<sequence>MRLLAAPKNPGNCPQAPARRACRSALAGEGIAQLPGWFAEDEVRAERLCVVLQDAQPAPLPNHVLWSRNTRMTARQRVAIDALIEHLAPQRPCGRA</sequence>
<name>A0A6N1WZS6_9BURK</name>
<evidence type="ECO:0000259" key="2">
    <source>
        <dbReference type="Pfam" id="PF03466"/>
    </source>
</evidence>
<dbReference type="SUPFAM" id="SSF53850">
    <property type="entry name" value="Periplasmic binding protein-like II"/>
    <property type="match status" value="1"/>
</dbReference>
<dbReference type="Proteomes" id="UP000509579">
    <property type="component" value="Chromosome"/>
</dbReference>
<keyword evidence="4" id="KW-1185">Reference proteome</keyword>
<organism evidence="3 4">
    <name type="scientific">Comamonas antarctica</name>
    <dbReference type="NCBI Taxonomy" id="2743470"/>
    <lineage>
        <taxon>Bacteria</taxon>
        <taxon>Pseudomonadati</taxon>
        <taxon>Pseudomonadota</taxon>
        <taxon>Betaproteobacteria</taxon>
        <taxon>Burkholderiales</taxon>
        <taxon>Comamonadaceae</taxon>
        <taxon>Comamonas</taxon>
    </lineage>
</organism>
<evidence type="ECO:0000313" key="4">
    <source>
        <dbReference type="Proteomes" id="UP000509579"/>
    </source>
</evidence>
<dbReference type="EMBL" id="CP054840">
    <property type="protein sequence ID" value="QKV52581.1"/>
    <property type="molecule type" value="Genomic_DNA"/>
</dbReference>
<dbReference type="InterPro" id="IPR058163">
    <property type="entry name" value="LysR-type_TF_proteobact-type"/>
</dbReference>
<gene>
    <name evidence="3" type="ORF">HUK68_06510</name>
</gene>
<feature type="domain" description="LysR substrate-binding" evidence="2">
    <location>
        <begin position="22"/>
        <end position="87"/>
    </location>
</feature>
<protein>
    <recommendedName>
        <fullName evidence="2">LysR substrate-binding domain-containing protein</fullName>
    </recommendedName>
</protein>
<accession>A0A6N1WZS6</accession>
<dbReference type="InterPro" id="IPR005119">
    <property type="entry name" value="LysR_subst-bd"/>
</dbReference>
<dbReference type="KEGG" id="aant:HUK68_06510"/>
<dbReference type="Gene3D" id="3.40.190.290">
    <property type="match status" value="1"/>
</dbReference>
<evidence type="ECO:0000313" key="3">
    <source>
        <dbReference type="EMBL" id="QKV52581.1"/>
    </source>
</evidence>
<reference evidence="3 4" key="1">
    <citation type="submission" date="2020-06" db="EMBL/GenBank/DDBJ databases">
        <title>Acidovorax antarctica sp. nov., isolated from Corinth ice sheet soil, Antarctic Fields Peninsula.</title>
        <authorList>
            <person name="Xu Q."/>
            <person name="Peng F."/>
        </authorList>
    </citation>
    <scope>NUCLEOTIDE SEQUENCE [LARGE SCALE GENOMIC DNA]</scope>
    <source>
        <strain evidence="3 4">16-35-5</strain>
    </source>
</reference>
<dbReference type="PANTHER" id="PTHR30537">
    <property type="entry name" value="HTH-TYPE TRANSCRIPTIONAL REGULATOR"/>
    <property type="match status" value="1"/>
</dbReference>
<dbReference type="AlphaFoldDB" id="A0A6N1WZS6"/>
<evidence type="ECO:0000256" key="1">
    <source>
        <dbReference type="ARBA" id="ARBA00009437"/>
    </source>
</evidence>
<proteinExistence type="inferred from homology"/>
<dbReference type="Pfam" id="PF03466">
    <property type="entry name" value="LysR_substrate"/>
    <property type="match status" value="1"/>
</dbReference>
<comment type="similarity">
    <text evidence="1">Belongs to the LysR transcriptional regulatory family.</text>
</comment>